<reference evidence="1" key="1">
    <citation type="submission" date="2022-02" db="EMBL/GenBank/DDBJ databases">
        <title>Plant Genome Project.</title>
        <authorList>
            <person name="Zhang R.-G."/>
        </authorList>
    </citation>
    <scope>NUCLEOTIDE SEQUENCE</scope>
    <source>
        <strain evidence="1">AT1</strain>
    </source>
</reference>
<accession>A0ACC0PTH9</accession>
<organism evidence="1 2">
    <name type="scientific">Rhododendron molle</name>
    <name type="common">Chinese azalea</name>
    <name type="synonym">Azalea mollis</name>
    <dbReference type="NCBI Taxonomy" id="49168"/>
    <lineage>
        <taxon>Eukaryota</taxon>
        <taxon>Viridiplantae</taxon>
        <taxon>Streptophyta</taxon>
        <taxon>Embryophyta</taxon>
        <taxon>Tracheophyta</taxon>
        <taxon>Spermatophyta</taxon>
        <taxon>Magnoliopsida</taxon>
        <taxon>eudicotyledons</taxon>
        <taxon>Gunneridae</taxon>
        <taxon>Pentapetalae</taxon>
        <taxon>asterids</taxon>
        <taxon>Ericales</taxon>
        <taxon>Ericaceae</taxon>
        <taxon>Ericoideae</taxon>
        <taxon>Rhodoreae</taxon>
        <taxon>Rhododendron</taxon>
    </lineage>
</organism>
<gene>
    <name evidence="1" type="ORF">RHMOL_Rhmol02G0227100</name>
</gene>
<dbReference type="EMBL" id="CM046389">
    <property type="protein sequence ID" value="KAI8568785.1"/>
    <property type="molecule type" value="Genomic_DNA"/>
</dbReference>
<keyword evidence="2" id="KW-1185">Reference proteome</keyword>
<name>A0ACC0PTH9_RHOML</name>
<protein>
    <submittedName>
        <fullName evidence="1">Uncharacterized protein</fullName>
    </submittedName>
</protein>
<proteinExistence type="predicted"/>
<dbReference type="Proteomes" id="UP001062846">
    <property type="component" value="Chromosome 2"/>
</dbReference>
<evidence type="ECO:0000313" key="2">
    <source>
        <dbReference type="Proteomes" id="UP001062846"/>
    </source>
</evidence>
<evidence type="ECO:0000313" key="1">
    <source>
        <dbReference type="EMBL" id="KAI8568785.1"/>
    </source>
</evidence>
<sequence>MPPVHGPQGFAFAELVLAFLENLALAQRTRTSGTISALVTRPVQKNRGPVFW</sequence>
<comment type="caution">
    <text evidence="1">The sequence shown here is derived from an EMBL/GenBank/DDBJ whole genome shotgun (WGS) entry which is preliminary data.</text>
</comment>